<accession>A0A3A8NXD6</accession>
<dbReference type="PANTHER" id="PTHR31018:SF3">
    <property type="entry name" value="RECEPTOR PROTEIN-TYROSINE KINASE"/>
    <property type="match status" value="1"/>
</dbReference>
<keyword evidence="2" id="KW-0732">Signal</keyword>
<dbReference type="AlphaFoldDB" id="A0A3A8NXD6"/>
<evidence type="ECO:0000313" key="5">
    <source>
        <dbReference type="EMBL" id="RKH49036.1"/>
    </source>
</evidence>
<dbReference type="GO" id="GO:0030313">
    <property type="term" value="C:cell envelope"/>
    <property type="evidence" value="ECO:0007669"/>
    <property type="project" value="UniProtKB-SubCell"/>
</dbReference>
<dbReference type="Gene3D" id="3.80.10.10">
    <property type="entry name" value="Ribonuclease Inhibitor"/>
    <property type="match status" value="1"/>
</dbReference>
<protein>
    <recommendedName>
        <fullName evidence="4">DUF7151 domain-containing protein</fullName>
    </recommendedName>
</protein>
<dbReference type="PANTHER" id="PTHR31018">
    <property type="entry name" value="SPORULATION-SPECIFIC PROTEIN-RELATED"/>
    <property type="match status" value="1"/>
</dbReference>
<sequence>MRRTWVTWGSLLALTVSGCDAIDLTEITQREARTRVRPEPAGEHCAHGGQAFLSGLDQDRDGVLDDFEVSATDYVCTELIPKVRTRTQVEPKGTNCTHGGQAVQSGLDYDGNEQLDDSEVKSTEYVCVTTVANVLVIVRPVASGEQCPRGGQVTYAGHDANGNELLEDEEITHTVQVCNEPAPVLSRARELPGSVAPCARGGSVVEAGADLDLDGVLDAAEIDATAYACDVAPAHLRLQHYQPEPGGMNCAAGGTGVAVFEDKNGDTGPDPGGFMTILHVCEAARIHDGDFVVASAVDLIALEGVDRLRGDLRIEAPTLAEAFLPTLAIIDGSLVVQGNSSLKRLALTSLRFVGGNVELRDNAQLEDLVLGDESQRLLRVVGSLTVEENAKLSSLEGLAAVVPTDSITLRSNNAMVAPGLLAHVVTLTGSLTLQDNLRLNRIPFINLSQVHGDMRFLNNSGLLAPSGLEQLVSVDGTLELRNNAQLETLAPLERLASLGALELIGNTRLPDTSGLLSLTRAGRIHIQGNAALVSVGDMPVLDSVDEEFSVKYNASLQRVHGMPLLRTAGGVAVVVNGALTSLNGFARLPQLGTLEVLGNPKLPTLGDFTALRELELLNVQGNPVLTNFGLGELARVTHDFTVLDNAKLPTCRATALAASVFPGTPIIDRNDDAATCP</sequence>
<dbReference type="RefSeq" id="WP_120647069.1">
    <property type="nucleotide sequence ID" value="NZ_RAWB01000477.1"/>
</dbReference>
<evidence type="ECO:0000256" key="1">
    <source>
        <dbReference type="ARBA" id="ARBA00004196"/>
    </source>
</evidence>
<dbReference type="PROSITE" id="PS51257">
    <property type="entry name" value="PROKAR_LIPOPROTEIN"/>
    <property type="match status" value="1"/>
</dbReference>
<feature type="domain" description="DUF7151" evidence="4">
    <location>
        <begin position="196"/>
        <end position="229"/>
    </location>
</feature>
<dbReference type="InterPro" id="IPR055575">
    <property type="entry name" value="DUF7151"/>
</dbReference>
<feature type="domain" description="DUF7151" evidence="4">
    <location>
        <begin position="133"/>
        <end position="178"/>
    </location>
</feature>
<evidence type="ECO:0000259" key="4">
    <source>
        <dbReference type="Pfam" id="PF23657"/>
    </source>
</evidence>
<comment type="caution">
    <text evidence="5">The sequence shown here is derived from an EMBL/GenBank/DDBJ whole genome shotgun (WGS) entry which is preliminary data.</text>
</comment>
<dbReference type="Proteomes" id="UP000272888">
    <property type="component" value="Unassembled WGS sequence"/>
</dbReference>
<dbReference type="InterPro" id="IPR051648">
    <property type="entry name" value="CWI-Assembly_Regulator"/>
</dbReference>
<keyword evidence="6" id="KW-1185">Reference proteome</keyword>
<feature type="domain" description="DUF7151" evidence="4">
    <location>
        <begin position="85"/>
        <end position="127"/>
    </location>
</feature>
<keyword evidence="3" id="KW-0325">Glycoprotein</keyword>
<comment type="subcellular location">
    <subcellularLocation>
        <location evidence="1">Cell envelope</location>
    </subcellularLocation>
</comment>
<dbReference type="SUPFAM" id="SSF52058">
    <property type="entry name" value="L domain-like"/>
    <property type="match status" value="1"/>
</dbReference>
<dbReference type="EMBL" id="RAWB01000477">
    <property type="protein sequence ID" value="RKH49036.1"/>
    <property type="molecule type" value="Genomic_DNA"/>
</dbReference>
<evidence type="ECO:0000313" key="6">
    <source>
        <dbReference type="Proteomes" id="UP000272888"/>
    </source>
</evidence>
<name>A0A3A8NXD6_9BACT</name>
<reference evidence="6" key="1">
    <citation type="submission" date="2018-09" db="EMBL/GenBank/DDBJ databases">
        <authorList>
            <person name="Livingstone P.G."/>
            <person name="Whitworth D.E."/>
        </authorList>
    </citation>
    <scope>NUCLEOTIDE SEQUENCE [LARGE SCALE GENOMIC DNA]</scope>
    <source>
        <strain evidence="6">CA051B</strain>
    </source>
</reference>
<gene>
    <name evidence="5" type="ORF">D7V93_32455</name>
</gene>
<dbReference type="InterPro" id="IPR032675">
    <property type="entry name" value="LRR_dom_sf"/>
</dbReference>
<organism evidence="5 6">
    <name type="scientific">Corallococcus llansteffanensis</name>
    <dbReference type="NCBI Taxonomy" id="2316731"/>
    <lineage>
        <taxon>Bacteria</taxon>
        <taxon>Pseudomonadati</taxon>
        <taxon>Myxococcota</taxon>
        <taxon>Myxococcia</taxon>
        <taxon>Myxococcales</taxon>
        <taxon>Cystobacterineae</taxon>
        <taxon>Myxococcaceae</taxon>
        <taxon>Corallococcus</taxon>
    </lineage>
</organism>
<proteinExistence type="predicted"/>
<evidence type="ECO:0000256" key="2">
    <source>
        <dbReference type="ARBA" id="ARBA00022729"/>
    </source>
</evidence>
<dbReference type="Pfam" id="PF23657">
    <property type="entry name" value="DUF7151"/>
    <property type="match status" value="4"/>
</dbReference>
<feature type="domain" description="DUF7151" evidence="4">
    <location>
        <begin position="34"/>
        <end position="76"/>
    </location>
</feature>
<evidence type="ECO:0000256" key="3">
    <source>
        <dbReference type="ARBA" id="ARBA00023180"/>
    </source>
</evidence>